<gene>
    <name evidence="2" type="ORF">METZ01_LOCUS252191</name>
</gene>
<feature type="region of interest" description="Disordered" evidence="1">
    <location>
        <begin position="1"/>
        <end position="26"/>
    </location>
</feature>
<dbReference type="AlphaFoldDB" id="A0A382IJE3"/>
<proteinExistence type="predicted"/>
<name>A0A382IJE3_9ZZZZ</name>
<reference evidence="2" key="1">
    <citation type="submission" date="2018-05" db="EMBL/GenBank/DDBJ databases">
        <authorList>
            <person name="Lanie J.A."/>
            <person name="Ng W.-L."/>
            <person name="Kazmierczak K.M."/>
            <person name="Andrzejewski T.M."/>
            <person name="Davidsen T.M."/>
            <person name="Wayne K.J."/>
            <person name="Tettelin H."/>
            <person name="Glass J.I."/>
            <person name="Rusch D."/>
            <person name="Podicherti R."/>
            <person name="Tsui H.-C.T."/>
            <person name="Winkler M.E."/>
        </authorList>
    </citation>
    <scope>NUCLEOTIDE SEQUENCE</scope>
</reference>
<accession>A0A382IJE3</accession>
<organism evidence="2">
    <name type="scientific">marine metagenome</name>
    <dbReference type="NCBI Taxonomy" id="408172"/>
    <lineage>
        <taxon>unclassified sequences</taxon>
        <taxon>metagenomes</taxon>
        <taxon>ecological metagenomes</taxon>
    </lineage>
</organism>
<dbReference type="EMBL" id="UINC01067562">
    <property type="protein sequence ID" value="SVB99337.1"/>
    <property type="molecule type" value="Genomic_DNA"/>
</dbReference>
<evidence type="ECO:0000313" key="2">
    <source>
        <dbReference type="EMBL" id="SVB99337.1"/>
    </source>
</evidence>
<evidence type="ECO:0000256" key="1">
    <source>
        <dbReference type="SAM" id="MobiDB-lite"/>
    </source>
</evidence>
<protein>
    <submittedName>
        <fullName evidence="2">Uncharacterized protein</fullName>
    </submittedName>
</protein>
<sequence length="43" mass="5024">MSSDEKTKAKKDHEHFVNDDPTEFPKEDMEDLAKKAVKKFKSL</sequence>